<comment type="caution">
    <text evidence="2">The sequence shown here is derived from an EMBL/GenBank/DDBJ whole genome shotgun (WGS) entry which is preliminary data.</text>
</comment>
<dbReference type="VEuPathDB" id="FungiDB:EMCG_07671"/>
<sequence length="59" mass="6334">MTQQQRGLRRCSIPFNTDSPTSTSQTATESAQGLMGNFGAKDADGVWKESILVSLTSQV</sequence>
<accession>A0A0G2I7F2</accession>
<protein>
    <submittedName>
        <fullName evidence="2">Uncharacterized protein</fullName>
    </submittedName>
</protein>
<dbReference type="EMBL" id="LCZI01000449">
    <property type="protein sequence ID" value="KKZ66557.1"/>
    <property type="molecule type" value="Genomic_DNA"/>
</dbReference>
<evidence type="ECO:0000313" key="2">
    <source>
        <dbReference type="EMBL" id="KKZ66557.1"/>
    </source>
</evidence>
<name>A0A0G2I7F2_9EURO</name>
<gene>
    <name evidence="2" type="ORF">EMCG_07671</name>
</gene>
<dbReference type="Proteomes" id="UP000034164">
    <property type="component" value="Unassembled WGS sequence"/>
</dbReference>
<proteinExistence type="predicted"/>
<dbReference type="AlphaFoldDB" id="A0A0G2I7F2"/>
<evidence type="ECO:0000256" key="1">
    <source>
        <dbReference type="SAM" id="MobiDB-lite"/>
    </source>
</evidence>
<evidence type="ECO:0000313" key="3">
    <source>
        <dbReference type="Proteomes" id="UP000034164"/>
    </source>
</evidence>
<organism evidence="2 3">
    <name type="scientific">[Emmonsia] crescens</name>
    <dbReference type="NCBI Taxonomy" id="73230"/>
    <lineage>
        <taxon>Eukaryota</taxon>
        <taxon>Fungi</taxon>
        <taxon>Dikarya</taxon>
        <taxon>Ascomycota</taxon>
        <taxon>Pezizomycotina</taxon>
        <taxon>Eurotiomycetes</taxon>
        <taxon>Eurotiomycetidae</taxon>
        <taxon>Onygenales</taxon>
        <taxon>Ajellomycetaceae</taxon>
        <taxon>Emergomyces</taxon>
    </lineage>
</organism>
<reference evidence="3" key="1">
    <citation type="journal article" date="2015" name="PLoS Genet.">
        <title>The dynamic genome and transcriptome of the human fungal pathogen Blastomyces and close relative Emmonsia.</title>
        <authorList>
            <person name="Munoz J.F."/>
            <person name="Gauthier G.M."/>
            <person name="Desjardins C.A."/>
            <person name="Gallo J.E."/>
            <person name="Holder J."/>
            <person name="Sullivan T.D."/>
            <person name="Marty A.J."/>
            <person name="Carmen J.C."/>
            <person name="Chen Z."/>
            <person name="Ding L."/>
            <person name="Gujja S."/>
            <person name="Magrini V."/>
            <person name="Misas E."/>
            <person name="Mitreva M."/>
            <person name="Priest M."/>
            <person name="Saif S."/>
            <person name="Whiston E.A."/>
            <person name="Young S."/>
            <person name="Zeng Q."/>
            <person name="Goldman W.E."/>
            <person name="Mardis E.R."/>
            <person name="Taylor J.W."/>
            <person name="McEwen J.G."/>
            <person name="Clay O.K."/>
            <person name="Klein B.S."/>
            <person name="Cuomo C.A."/>
        </authorList>
    </citation>
    <scope>NUCLEOTIDE SEQUENCE [LARGE SCALE GENOMIC DNA]</scope>
    <source>
        <strain evidence="3">UAMH 3008</strain>
    </source>
</reference>
<feature type="compositionally biased region" description="Low complexity" evidence="1">
    <location>
        <begin position="19"/>
        <end position="30"/>
    </location>
</feature>
<feature type="region of interest" description="Disordered" evidence="1">
    <location>
        <begin position="1"/>
        <end position="30"/>
    </location>
</feature>